<keyword evidence="5 12" id="KW-0732">Signal</keyword>
<evidence type="ECO:0000256" key="2">
    <source>
        <dbReference type="ARBA" id="ARBA00022448"/>
    </source>
</evidence>
<dbReference type="RefSeq" id="WP_263051298.1">
    <property type="nucleotide sequence ID" value="NZ_CP106735.1"/>
</dbReference>
<keyword evidence="7 10" id="KW-0472">Membrane</keyword>
<evidence type="ECO:0000256" key="6">
    <source>
        <dbReference type="ARBA" id="ARBA00023077"/>
    </source>
</evidence>
<dbReference type="InterPro" id="IPR023997">
    <property type="entry name" value="TonB-dep_OMP_SusC/RagA_CS"/>
</dbReference>
<keyword evidence="16" id="KW-1185">Reference proteome</keyword>
<comment type="similarity">
    <text evidence="10 11">Belongs to the TonB-dependent receptor family.</text>
</comment>
<dbReference type="InterPro" id="IPR039426">
    <property type="entry name" value="TonB-dep_rcpt-like"/>
</dbReference>
<evidence type="ECO:0000259" key="13">
    <source>
        <dbReference type="Pfam" id="PF00593"/>
    </source>
</evidence>
<feature type="domain" description="TonB-dependent receptor plug" evidence="14">
    <location>
        <begin position="117"/>
        <end position="241"/>
    </location>
</feature>
<accession>A0ABY6D086</accession>
<sequence length="1086" mass="117774">MRKLLLIFLFVSGLVAQASAQDRTVSGKVSSSEDDSTLPGVTVVLKGTTTGTTTDLDGNYKLSVPSEGGILVYSFVGLATQEVEIGARSVIDLVMQPDAEQLNEVVVTALGISREKASLGYSVQEVDGSDVSTAKEGSFISSLSGRVSGLQIKKSNSIGGSVNAVIRGSNSFTGNNQALFVVDGIPISNSNLNTSTQTRGGGGYDYGNAASDIDPETIESISVLKGATAAALYGSDAANGVIMITTKKGSRKQNGIGVNVNHSTTFSTIDRSTFPKYQTEYGQGYGPYYGSTGGFYDEDIDGDGVKDELVVPAGEDASFGAAYDPNLMVYQWDSFYPELDTYQQPSPWVAPKDGADYIFQTGVANITSVNLQGGSELGTVRLGYTHDDRTGILPNSQITKNIIDFNATMNLSDKLSIDGKATYSRIEGRGRYGTGYDGKNVVQGVRQWFGTNVDMRQQEQAYESTGKNITWNPNGTGDTRPHYFDNPFFVFNENYETDKRNRFFGKFQANYQITDWLKAMARFGVDSYSDLQEERMAVGSLDQAEYEKYQRTFEEYNNDFMLSFDKTFDKLSVRGLVGFSIKDRKIISSRAETNGGLVIPGVYSLSNSASALEPPVEQDIHVKKYGYYGQLSLGYQGMLYLDATARVDQSSTLPSDHNTYLYPSVSGSFVFSELVDVPALSFGKVRLGFASVRGDAPSYSVANTYQAATPLDGVPMFYVGGNDLIADTSNNPDLKPEKTDELELGLELKFLDNRVGADISLYKKNTVDQILPVQISSASGFNYKYVNAGEMENKGIELSIFAEPVRTGDFSWRINANWATNRNKVVSLYEDGENLLIFSAWSTAINARKGEAYGSITGTDFVYQDGQRVVGSDGKYLMTESTNEILGNIQPDWTGGINNTFSYKGLSFGFLIDMQKGGDIISYDMGFGLATGLYAETAGLNDLGNPLRDPVTGDDTSGGMLLSGVKADGSPNDVRAAAGTYTNPQGFYGGSRDTGGSLADAGLLYDASYVKLREMSLTYNLPSSMLDNLFISKVSVGVFGRNLWIIHKNLPHSDPEYNTSSGNRQGIQNGALPSTREFGFNVNFQF</sequence>
<dbReference type="PANTHER" id="PTHR30069">
    <property type="entry name" value="TONB-DEPENDENT OUTER MEMBRANE RECEPTOR"/>
    <property type="match status" value="1"/>
</dbReference>
<evidence type="ECO:0000256" key="8">
    <source>
        <dbReference type="ARBA" id="ARBA00023170"/>
    </source>
</evidence>
<dbReference type="Pfam" id="PF07715">
    <property type="entry name" value="Plug"/>
    <property type="match status" value="1"/>
</dbReference>
<dbReference type="EMBL" id="CP106735">
    <property type="protein sequence ID" value="UXX79567.1"/>
    <property type="molecule type" value="Genomic_DNA"/>
</dbReference>
<dbReference type="InterPro" id="IPR008969">
    <property type="entry name" value="CarboxyPept-like_regulatory"/>
</dbReference>
<keyword evidence="2 10" id="KW-0813">Transport</keyword>
<dbReference type="NCBIfam" id="TIGR04056">
    <property type="entry name" value="OMP_RagA_SusC"/>
    <property type="match status" value="1"/>
</dbReference>
<dbReference type="InterPro" id="IPR023996">
    <property type="entry name" value="TonB-dep_OMP_SusC/RagA"/>
</dbReference>
<dbReference type="InterPro" id="IPR037066">
    <property type="entry name" value="Plug_dom_sf"/>
</dbReference>
<dbReference type="Pfam" id="PF13715">
    <property type="entry name" value="CarbopepD_reg_2"/>
    <property type="match status" value="1"/>
</dbReference>
<dbReference type="NCBIfam" id="TIGR04057">
    <property type="entry name" value="SusC_RagA_signa"/>
    <property type="match status" value="1"/>
</dbReference>
<evidence type="ECO:0000256" key="4">
    <source>
        <dbReference type="ARBA" id="ARBA00022692"/>
    </source>
</evidence>
<proteinExistence type="inferred from homology"/>
<keyword evidence="6 11" id="KW-0798">TonB box</keyword>
<keyword evidence="9 10" id="KW-0998">Cell outer membrane</keyword>
<dbReference type="InterPro" id="IPR000531">
    <property type="entry name" value="Beta-barrel_TonB"/>
</dbReference>
<dbReference type="SUPFAM" id="SSF56935">
    <property type="entry name" value="Porins"/>
    <property type="match status" value="1"/>
</dbReference>
<evidence type="ECO:0000256" key="11">
    <source>
        <dbReference type="RuleBase" id="RU003357"/>
    </source>
</evidence>
<evidence type="ECO:0000256" key="3">
    <source>
        <dbReference type="ARBA" id="ARBA00022452"/>
    </source>
</evidence>
<reference evidence="15" key="1">
    <citation type="submission" date="2022-10" db="EMBL/GenBank/DDBJ databases">
        <title>Comparative genomics and taxonomic characterization of three novel marine species of genus Reichenbachiella exhibiting antioxidant and polysaccharide degradation activities.</title>
        <authorList>
            <person name="Muhammad N."/>
            <person name="Lee Y.-J."/>
            <person name="Ko J."/>
            <person name="Kim S.-G."/>
        </authorList>
    </citation>
    <scope>NUCLEOTIDE SEQUENCE</scope>
    <source>
        <strain evidence="15">Wsw4-B4</strain>
    </source>
</reference>
<dbReference type="Gene3D" id="2.170.130.10">
    <property type="entry name" value="TonB-dependent receptor, plug domain"/>
    <property type="match status" value="1"/>
</dbReference>
<keyword evidence="4 10" id="KW-0812">Transmembrane</keyword>
<evidence type="ECO:0000256" key="12">
    <source>
        <dbReference type="SAM" id="SignalP"/>
    </source>
</evidence>
<feature type="chain" id="PRO_5045700849" evidence="12">
    <location>
        <begin position="21"/>
        <end position="1086"/>
    </location>
</feature>
<evidence type="ECO:0000313" key="15">
    <source>
        <dbReference type="EMBL" id="UXX79567.1"/>
    </source>
</evidence>
<evidence type="ECO:0000259" key="14">
    <source>
        <dbReference type="Pfam" id="PF07715"/>
    </source>
</evidence>
<comment type="subcellular location">
    <subcellularLocation>
        <location evidence="1 10">Cell outer membrane</location>
        <topology evidence="1 10">Multi-pass membrane protein</topology>
    </subcellularLocation>
</comment>
<protein>
    <submittedName>
        <fullName evidence="15">SusC/RagA family TonB-linked outer membrane protein</fullName>
    </submittedName>
</protein>
<dbReference type="SUPFAM" id="SSF49464">
    <property type="entry name" value="Carboxypeptidase regulatory domain-like"/>
    <property type="match status" value="1"/>
</dbReference>
<evidence type="ECO:0000256" key="10">
    <source>
        <dbReference type="PROSITE-ProRule" id="PRU01360"/>
    </source>
</evidence>
<evidence type="ECO:0000256" key="5">
    <source>
        <dbReference type="ARBA" id="ARBA00022729"/>
    </source>
</evidence>
<evidence type="ECO:0000256" key="7">
    <source>
        <dbReference type="ARBA" id="ARBA00023136"/>
    </source>
</evidence>
<dbReference type="Gene3D" id="2.40.170.20">
    <property type="entry name" value="TonB-dependent receptor, beta-barrel domain"/>
    <property type="match status" value="1"/>
</dbReference>
<dbReference type="InterPro" id="IPR036942">
    <property type="entry name" value="Beta-barrel_TonB_sf"/>
</dbReference>
<dbReference type="Proteomes" id="UP001062165">
    <property type="component" value="Chromosome"/>
</dbReference>
<organism evidence="15 16">
    <name type="scientific">Reichenbachiella carrageenanivorans</name>
    <dbReference type="NCBI Taxonomy" id="2979869"/>
    <lineage>
        <taxon>Bacteria</taxon>
        <taxon>Pseudomonadati</taxon>
        <taxon>Bacteroidota</taxon>
        <taxon>Cytophagia</taxon>
        <taxon>Cytophagales</taxon>
        <taxon>Reichenbachiellaceae</taxon>
        <taxon>Reichenbachiella</taxon>
    </lineage>
</organism>
<keyword evidence="8" id="KW-0675">Receptor</keyword>
<dbReference type="Pfam" id="PF00593">
    <property type="entry name" value="TonB_dep_Rec_b-barrel"/>
    <property type="match status" value="1"/>
</dbReference>
<dbReference type="Gene3D" id="2.60.40.1120">
    <property type="entry name" value="Carboxypeptidase-like, regulatory domain"/>
    <property type="match status" value="1"/>
</dbReference>
<dbReference type="InterPro" id="IPR012910">
    <property type="entry name" value="Plug_dom"/>
</dbReference>
<evidence type="ECO:0000256" key="9">
    <source>
        <dbReference type="ARBA" id="ARBA00023237"/>
    </source>
</evidence>
<dbReference type="PROSITE" id="PS52016">
    <property type="entry name" value="TONB_DEPENDENT_REC_3"/>
    <property type="match status" value="1"/>
</dbReference>
<gene>
    <name evidence="15" type="ORF">N7E81_00385</name>
</gene>
<evidence type="ECO:0000256" key="1">
    <source>
        <dbReference type="ARBA" id="ARBA00004571"/>
    </source>
</evidence>
<evidence type="ECO:0000313" key="16">
    <source>
        <dbReference type="Proteomes" id="UP001062165"/>
    </source>
</evidence>
<keyword evidence="3 10" id="KW-1134">Transmembrane beta strand</keyword>
<name>A0ABY6D086_9BACT</name>
<feature type="domain" description="TonB-dependent receptor-like beta-barrel" evidence="13">
    <location>
        <begin position="459"/>
        <end position="873"/>
    </location>
</feature>
<dbReference type="PANTHER" id="PTHR30069:SF29">
    <property type="entry name" value="HEMOGLOBIN AND HEMOGLOBIN-HAPTOGLOBIN-BINDING PROTEIN 1-RELATED"/>
    <property type="match status" value="1"/>
</dbReference>
<feature type="signal peptide" evidence="12">
    <location>
        <begin position="1"/>
        <end position="20"/>
    </location>
</feature>